<dbReference type="eggNOG" id="KOG4487">
    <property type="taxonomic scope" value="Eukaryota"/>
</dbReference>
<proteinExistence type="inferred from homology"/>
<evidence type="ECO:0000256" key="4">
    <source>
        <dbReference type="ARBA" id="ARBA00023242"/>
    </source>
</evidence>
<evidence type="ECO:0000256" key="1">
    <source>
        <dbReference type="ARBA" id="ARBA00004123"/>
    </source>
</evidence>
<dbReference type="GO" id="GO:0006260">
    <property type="term" value="P:DNA replication"/>
    <property type="evidence" value="ECO:0007669"/>
    <property type="project" value="UniProtKB-KW"/>
</dbReference>
<dbReference type="Proteomes" id="UP000016922">
    <property type="component" value="Unassembled WGS sequence"/>
</dbReference>
<evidence type="ECO:0000256" key="2">
    <source>
        <dbReference type="ARBA" id="ARBA00022705"/>
    </source>
</evidence>
<comment type="similarity">
    <text evidence="6">Belongs to the CTF8 family.</text>
</comment>
<evidence type="ECO:0000256" key="5">
    <source>
        <dbReference type="ARBA" id="ARBA00023306"/>
    </source>
</evidence>
<comment type="subcellular location">
    <subcellularLocation>
        <location evidence="1">Nucleus</location>
    </subcellularLocation>
</comment>
<dbReference type="GO" id="GO:0031390">
    <property type="term" value="C:Ctf18 RFC-like complex"/>
    <property type="evidence" value="ECO:0007669"/>
    <property type="project" value="InterPro"/>
</dbReference>
<dbReference type="PANTHER" id="PTHR28605:SF1">
    <property type="entry name" value="CHROMOSOME TRANSMISSION FIDELITY FACTOR 8"/>
    <property type="match status" value="1"/>
</dbReference>
<evidence type="ECO:0000313" key="7">
    <source>
        <dbReference type="EMBL" id="EPE30556.1"/>
    </source>
</evidence>
<dbReference type="STRING" id="1116229.S3DEZ0"/>
<dbReference type="EMBL" id="KE145363">
    <property type="protein sequence ID" value="EPE30556.1"/>
    <property type="molecule type" value="Genomic_DNA"/>
</dbReference>
<dbReference type="Pfam" id="PF09696">
    <property type="entry name" value="Ctf8"/>
    <property type="match status" value="1"/>
</dbReference>
<keyword evidence="5" id="KW-0131">Cell cycle</keyword>
<reference evidence="7 8" key="1">
    <citation type="journal article" date="2013" name="BMC Genomics">
        <title>Genomics-driven discovery of the pneumocandin biosynthetic gene cluster in the fungus Glarea lozoyensis.</title>
        <authorList>
            <person name="Chen L."/>
            <person name="Yue Q."/>
            <person name="Zhang X."/>
            <person name="Xiang M."/>
            <person name="Wang C."/>
            <person name="Li S."/>
            <person name="Che Y."/>
            <person name="Ortiz-Lopez F.J."/>
            <person name="Bills G.F."/>
            <person name="Liu X."/>
            <person name="An Z."/>
        </authorList>
    </citation>
    <scope>NUCLEOTIDE SEQUENCE [LARGE SCALE GENOMIC DNA]</scope>
    <source>
        <strain evidence="8">ATCC 20868 / MF5171</strain>
    </source>
</reference>
<gene>
    <name evidence="7" type="ORF">GLAREA_03523</name>
</gene>
<dbReference type="HOGENOM" id="CLU_090690_0_0_1"/>
<dbReference type="InterPro" id="IPR018607">
    <property type="entry name" value="Ctf8"/>
</dbReference>
<dbReference type="GO" id="GO:0003677">
    <property type="term" value="F:DNA binding"/>
    <property type="evidence" value="ECO:0007669"/>
    <property type="project" value="UniProtKB-KW"/>
</dbReference>
<protein>
    <recommendedName>
        <fullName evidence="9">Chromosome transmission fidelity protein 8</fullName>
    </recommendedName>
</protein>
<dbReference type="OrthoDB" id="121932at2759"/>
<accession>S3DEZ0</accession>
<organism evidence="7 8">
    <name type="scientific">Glarea lozoyensis (strain ATCC 20868 / MF5171)</name>
    <dbReference type="NCBI Taxonomy" id="1116229"/>
    <lineage>
        <taxon>Eukaryota</taxon>
        <taxon>Fungi</taxon>
        <taxon>Dikarya</taxon>
        <taxon>Ascomycota</taxon>
        <taxon>Pezizomycotina</taxon>
        <taxon>Leotiomycetes</taxon>
        <taxon>Helotiales</taxon>
        <taxon>Helotiaceae</taxon>
        <taxon>Glarea</taxon>
    </lineage>
</organism>
<evidence type="ECO:0000256" key="6">
    <source>
        <dbReference type="ARBA" id="ARBA00038447"/>
    </source>
</evidence>
<keyword evidence="2" id="KW-0235">DNA replication</keyword>
<dbReference type="AlphaFoldDB" id="S3DEZ0"/>
<keyword evidence="4" id="KW-0539">Nucleus</keyword>
<keyword evidence="8" id="KW-1185">Reference proteome</keyword>
<evidence type="ECO:0008006" key="9">
    <source>
        <dbReference type="Google" id="ProtNLM"/>
    </source>
</evidence>
<keyword evidence="3" id="KW-0238">DNA-binding</keyword>
<dbReference type="GeneID" id="19462578"/>
<sequence length="161" mass="17982">MAAPIRIYDSRKDQKLPETAVQNPLPHLLQLPSGLAILELQGTINLPDQIQYDEAVPITGQTTIGRLVFPDYDPQDKNSTAWMKPVYMYVGNYQRLTGEVKKLPKAIAVIRKKARVPDEGSMDVDHHDGEPIEDLEIVEIVKHKIIFSSRPEPVGVCEAGT</sequence>
<dbReference type="OMA" id="YLYVGKH"/>
<dbReference type="RefSeq" id="XP_008081967.1">
    <property type="nucleotide sequence ID" value="XM_008083776.1"/>
</dbReference>
<name>S3DEZ0_GLAL2</name>
<dbReference type="GO" id="GO:0007064">
    <property type="term" value="P:mitotic sister chromatid cohesion"/>
    <property type="evidence" value="ECO:0007669"/>
    <property type="project" value="InterPro"/>
</dbReference>
<evidence type="ECO:0000256" key="3">
    <source>
        <dbReference type="ARBA" id="ARBA00023125"/>
    </source>
</evidence>
<evidence type="ECO:0000313" key="8">
    <source>
        <dbReference type="Proteomes" id="UP000016922"/>
    </source>
</evidence>
<dbReference type="PANTHER" id="PTHR28605">
    <property type="entry name" value="CTF8, CHROMOSOME TRANSMISSION FIDELITY FACTOR 8 HOMOLOG (S. CEREVISIAE)"/>
    <property type="match status" value="1"/>
</dbReference>
<dbReference type="KEGG" id="glz:GLAREA_03523"/>